<keyword evidence="1 7" id="KW-0963">Cytoplasm</keyword>
<feature type="DNA-binding region" description="H-T-H motif" evidence="7">
    <location>
        <begin position="18"/>
        <end position="57"/>
    </location>
</feature>
<evidence type="ECO:0000259" key="8">
    <source>
        <dbReference type="SMART" id="SM00881"/>
    </source>
</evidence>
<name>A0ABV1DY59_9FIRM</name>
<keyword evidence="6 7" id="KW-0804">Transcription</keyword>
<dbReference type="NCBIfam" id="NF003996">
    <property type="entry name" value="PRK05472.2-5"/>
    <property type="match status" value="1"/>
</dbReference>
<keyword evidence="3 7" id="KW-0805">Transcription regulation</keyword>
<dbReference type="PANTHER" id="PTHR35786">
    <property type="entry name" value="REDOX-SENSING TRANSCRIPTIONAL REPRESSOR REX"/>
    <property type="match status" value="1"/>
</dbReference>
<keyword evidence="5 7" id="KW-0238">DNA-binding</keyword>
<dbReference type="NCBIfam" id="NF003990">
    <property type="entry name" value="PRK05472.1-4"/>
    <property type="match status" value="1"/>
</dbReference>
<dbReference type="SUPFAM" id="SSF51735">
    <property type="entry name" value="NAD(P)-binding Rossmann-fold domains"/>
    <property type="match status" value="1"/>
</dbReference>
<dbReference type="InterPro" id="IPR009718">
    <property type="entry name" value="Rex_DNA-bd_C_dom"/>
</dbReference>
<reference evidence="9 10" key="1">
    <citation type="submission" date="2024-03" db="EMBL/GenBank/DDBJ databases">
        <title>Human intestinal bacterial collection.</title>
        <authorList>
            <person name="Pauvert C."/>
            <person name="Hitch T.C.A."/>
            <person name="Clavel T."/>
        </authorList>
    </citation>
    <scope>NUCLEOTIDE SEQUENCE [LARGE SCALE GENOMIC DNA]</scope>
    <source>
        <strain evidence="9 10">CLA-JM-H44</strain>
    </source>
</reference>
<comment type="caution">
    <text evidence="9">The sequence shown here is derived from an EMBL/GenBank/DDBJ whole genome shotgun (WGS) entry which is preliminary data.</text>
</comment>
<dbReference type="InterPro" id="IPR022876">
    <property type="entry name" value="Tscrpt_rep_Rex"/>
</dbReference>
<sequence>MSNKRENISMSVIRRLPRYYRFLGDLLKHGVTRISSRELSQRMGLTASQIRQDLNCFGGFGQQGYGYIVDQLYREIGKILGTDKRRRAILIGAGNLGRAIANHMAFETRGFDLIGIFDQNPNLIGQVIKGIPVQDSRGLEEFCSRNHPAVAVLCIPRESTHEMATRLTKLGIKGFWNFSHYDLSVHFPDAVIENVHLGDSLLTLSYRVSELERKE</sequence>
<dbReference type="NCBIfam" id="NF003994">
    <property type="entry name" value="PRK05472.2-3"/>
    <property type="match status" value="1"/>
</dbReference>
<evidence type="ECO:0000256" key="5">
    <source>
        <dbReference type="ARBA" id="ARBA00023125"/>
    </source>
</evidence>
<feature type="binding site" evidence="7">
    <location>
        <begin position="92"/>
        <end position="97"/>
    </location>
    <ligand>
        <name>NAD(+)</name>
        <dbReference type="ChEBI" id="CHEBI:57540"/>
    </ligand>
</feature>
<dbReference type="InterPro" id="IPR036390">
    <property type="entry name" value="WH_DNA-bd_sf"/>
</dbReference>
<evidence type="ECO:0000256" key="4">
    <source>
        <dbReference type="ARBA" id="ARBA00023027"/>
    </source>
</evidence>
<evidence type="ECO:0000256" key="1">
    <source>
        <dbReference type="ARBA" id="ARBA00022490"/>
    </source>
</evidence>
<dbReference type="SMART" id="SM00881">
    <property type="entry name" value="CoA_binding"/>
    <property type="match status" value="1"/>
</dbReference>
<comment type="similarity">
    <text evidence="7">Belongs to the transcriptional regulatory Rex family.</text>
</comment>
<evidence type="ECO:0000256" key="7">
    <source>
        <dbReference type="HAMAP-Rule" id="MF_01131"/>
    </source>
</evidence>
<comment type="subunit">
    <text evidence="7">Homodimer.</text>
</comment>
<dbReference type="RefSeq" id="WP_349218310.1">
    <property type="nucleotide sequence ID" value="NZ_JBBMFD010000004.1"/>
</dbReference>
<feature type="domain" description="CoA-binding" evidence="8">
    <location>
        <begin position="81"/>
        <end position="182"/>
    </location>
</feature>
<dbReference type="InterPro" id="IPR036388">
    <property type="entry name" value="WH-like_DNA-bd_sf"/>
</dbReference>
<dbReference type="NCBIfam" id="NF003995">
    <property type="entry name" value="PRK05472.2-4"/>
    <property type="match status" value="1"/>
</dbReference>
<evidence type="ECO:0000313" key="10">
    <source>
        <dbReference type="Proteomes" id="UP001489509"/>
    </source>
</evidence>
<dbReference type="HAMAP" id="MF_01131">
    <property type="entry name" value="Rex"/>
    <property type="match status" value="1"/>
</dbReference>
<keyword evidence="10" id="KW-1185">Reference proteome</keyword>
<proteinExistence type="inferred from homology"/>
<accession>A0ABV1DY59</accession>
<keyword evidence="4 7" id="KW-0520">NAD</keyword>
<gene>
    <name evidence="7" type="primary">rex</name>
    <name evidence="9" type="ORF">WMO26_04025</name>
</gene>
<evidence type="ECO:0000256" key="2">
    <source>
        <dbReference type="ARBA" id="ARBA00022491"/>
    </source>
</evidence>
<dbReference type="Pfam" id="PF02629">
    <property type="entry name" value="CoA_binding"/>
    <property type="match status" value="1"/>
</dbReference>
<dbReference type="Proteomes" id="UP001489509">
    <property type="component" value="Unassembled WGS sequence"/>
</dbReference>
<dbReference type="PANTHER" id="PTHR35786:SF1">
    <property type="entry name" value="REDOX-SENSING TRANSCRIPTIONAL REPRESSOR REX 1"/>
    <property type="match status" value="1"/>
</dbReference>
<dbReference type="InterPro" id="IPR036291">
    <property type="entry name" value="NAD(P)-bd_dom_sf"/>
</dbReference>
<comment type="function">
    <text evidence="7">Modulates transcription in response to changes in cellular NADH/NAD(+) redox state.</text>
</comment>
<evidence type="ECO:0000256" key="6">
    <source>
        <dbReference type="ARBA" id="ARBA00023163"/>
    </source>
</evidence>
<dbReference type="EMBL" id="JBBMFD010000004">
    <property type="protein sequence ID" value="MEQ2439989.1"/>
    <property type="molecule type" value="Genomic_DNA"/>
</dbReference>
<comment type="subcellular location">
    <subcellularLocation>
        <location evidence="7">Cytoplasm</location>
    </subcellularLocation>
</comment>
<dbReference type="Gene3D" id="3.40.50.720">
    <property type="entry name" value="NAD(P)-binding Rossmann-like Domain"/>
    <property type="match status" value="1"/>
</dbReference>
<keyword evidence="2 7" id="KW-0678">Repressor</keyword>
<protein>
    <recommendedName>
        <fullName evidence="7">Redox-sensing transcriptional repressor Rex</fullName>
    </recommendedName>
</protein>
<dbReference type="Pfam" id="PF06971">
    <property type="entry name" value="Put_DNA-bind_N"/>
    <property type="match status" value="1"/>
</dbReference>
<dbReference type="SUPFAM" id="SSF46785">
    <property type="entry name" value="Winged helix' DNA-binding domain"/>
    <property type="match status" value="1"/>
</dbReference>
<evidence type="ECO:0000256" key="3">
    <source>
        <dbReference type="ARBA" id="ARBA00023015"/>
    </source>
</evidence>
<dbReference type="Gene3D" id="1.10.10.10">
    <property type="entry name" value="Winged helix-like DNA-binding domain superfamily/Winged helix DNA-binding domain"/>
    <property type="match status" value="1"/>
</dbReference>
<organism evidence="9 10">
    <name type="scientific">Solibaculum intestinale</name>
    <dbReference type="NCBI Taxonomy" id="3133165"/>
    <lineage>
        <taxon>Bacteria</taxon>
        <taxon>Bacillati</taxon>
        <taxon>Bacillota</taxon>
        <taxon>Clostridia</taxon>
        <taxon>Eubacteriales</taxon>
        <taxon>Oscillospiraceae</taxon>
        <taxon>Solibaculum</taxon>
    </lineage>
</organism>
<evidence type="ECO:0000313" key="9">
    <source>
        <dbReference type="EMBL" id="MEQ2439989.1"/>
    </source>
</evidence>
<dbReference type="InterPro" id="IPR003781">
    <property type="entry name" value="CoA-bd"/>
</dbReference>